<dbReference type="CDD" id="cd16279">
    <property type="entry name" value="metallo-hydrolase-like_MBL-fold"/>
    <property type="match status" value="1"/>
</dbReference>
<dbReference type="AlphaFoldDB" id="A0A9W7AXK6"/>
<keyword evidence="3" id="KW-1185">Reference proteome</keyword>
<dbReference type="InterPro" id="IPR001279">
    <property type="entry name" value="Metallo-B-lactamas"/>
</dbReference>
<dbReference type="OrthoDB" id="341300at2759"/>
<dbReference type="SUPFAM" id="SSF56281">
    <property type="entry name" value="Metallo-hydrolase/oxidoreductase"/>
    <property type="match status" value="1"/>
</dbReference>
<feature type="domain" description="Metallo-beta-lactamase" evidence="1">
    <location>
        <begin position="62"/>
        <end position="258"/>
    </location>
</feature>
<protein>
    <recommendedName>
        <fullName evidence="1">Metallo-beta-lactamase domain-containing protein</fullName>
    </recommendedName>
</protein>
<dbReference type="InterPro" id="IPR036866">
    <property type="entry name" value="RibonucZ/Hydroxyglut_hydro"/>
</dbReference>
<evidence type="ECO:0000313" key="3">
    <source>
        <dbReference type="Proteomes" id="UP001165085"/>
    </source>
</evidence>
<evidence type="ECO:0000313" key="2">
    <source>
        <dbReference type="EMBL" id="GMH78391.1"/>
    </source>
</evidence>
<dbReference type="Proteomes" id="UP001165085">
    <property type="component" value="Unassembled WGS sequence"/>
</dbReference>
<accession>A0A9W7AXK6</accession>
<dbReference type="PANTHER" id="PTHR42663">
    <property type="entry name" value="HYDROLASE C777.06C-RELATED-RELATED"/>
    <property type="match status" value="1"/>
</dbReference>
<dbReference type="Gene3D" id="3.60.15.10">
    <property type="entry name" value="Ribonuclease Z/Hydroxyacylglutathione hydrolase-like"/>
    <property type="match status" value="1"/>
</dbReference>
<proteinExistence type="predicted"/>
<dbReference type="Pfam" id="PF12706">
    <property type="entry name" value="Lactamase_B_2"/>
    <property type="match status" value="1"/>
</dbReference>
<organism evidence="2 3">
    <name type="scientific">Triparma strigata</name>
    <dbReference type="NCBI Taxonomy" id="1606541"/>
    <lineage>
        <taxon>Eukaryota</taxon>
        <taxon>Sar</taxon>
        <taxon>Stramenopiles</taxon>
        <taxon>Ochrophyta</taxon>
        <taxon>Bolidophyceae</taxon>
        <taxon>Parmales</taxon>
        <taxon>Triparmaceae</taxon>
        <taxon>Triparma</taxon>
    </lineage>
</organism>
<reference evidence="3" key="1">
    <citation type="journal article" date="2023" name="Commun. Biol.">
        <title>Genome analysis of Parmales, the sister group of diatoms, reveals the evolutionary specialization of diatoms from phago-mixotrophs to photoautotrophs.</title>
        <authorList>
            <person name="Ban H."/>
            <person name="Sato S."/>
            <person name="Yoshikawa S."/>
            <person name="Yamada K."/>
            <person name="Nakamura Y."/>
            <person name="Ichinomiya M."/>
            <person name="Sato N."/>
            <person name="Blanc-Mathieu R."/>
            <person name="Endo H."/>
            <person name="Kuwata A."/>
            <person name="Ogata H."/>
        </authorList>
    </citation>
    <scope>NUCLEOTIDE SEQUENCE [LARGE SCALE GENOMIC DNA]</scope>
    <source>
        <strain evidence="3">NIES 3701</strain>
    </source>
</reference>
<gene>
    <name evidence="2" type="ORF">TrST_g3562</name>
</gene>
<sequence>MFLGSGSSTGCPRPRCLLPQPLPTTTPDPCCSTSLKANEGDPRNNKDYRGNPSLLIGYRPTATTCTETTCTTNTNTDNATVVIDAGKTFREHFIRWAPSLKSPRSISKVDAIVLTHEHMDAYGGLDDLRGVQEHEVTLPIHLSPHTLAAVSRTFPYLIPKPLKPWEVKRHVASVDFKPFSKFQPFKVNDLSITPLPVVHGEDCTCYGFAFGTKEKVLYLSDISRMPQETSDFISSWTDNHKTQIDILVLDTLFFFRSHNTHFGLKEAEELIRELKPKKVFLVGMSCDEVPPHDEANALLAKRFRDIETSVELAYDGLMLPVDL</sequence>
<dbReference type="SMART" id="SM00849">
    <property type="entry name" value="Lactamase_B"/>
    <property type="match status" value="1"/>
</dbReference>
<dbReference type="EMBL" id="BRXY01000220">
    <property type="protein sequence ID" value="GMH78391.1"/>
    <property type="molecule type" value="Genomic_DNA"/>
</dbReference>
<comment type="caution">
    <text evidence="2">The sequence shown here is derived from an EMBL/GenBank/DDBJ whole genome shotgun (WGS) entry which is preliminary data.</text>
</comment>
<evidence type="ECO:0000259" key="1">
    <source>
        <dbReference type="SMART" id="SM00849"/>
    </source>
</evidence>
<name>A0A9W7AXK6_9STRA</name>
<dbReference type="PANTHER" id="PTHR42663:SF6">
    <property type="entry name" value="HYDROLASE C777.06C-RELATED"/>
    <property type="match status" value="1"/>
</dbReference>